<keyword evidence="2" id="KW-0472">Membrane</keyword>
<feature type="compositionally biased region" description="Low complexity" evidence="1">
    <location>
        <begin position="124"/>
        <end position="141"/>
    </location>
</feature>
<feature type="compositionally biased region" description="Polar residues" evidence="1">
    <location>
        <begin position="142"/>
        <end position="152"/>
    </location>
</feature>
<keyword evidence="2" id="KW-0812">Transmembrane</keyword>
<keyword evidence="4" id="KW-1185">Reference proteome</keyword>
<evidence type="ECO:0000256" key="2">
    <source>
        <dbReference type="SAM" id="Phobius"/>
    </source>
</evidence>
<feature type="region of interest" description="Disordered" evidence="1">
    <location>
        <begin position="105"/>
        <end position="153"/>
    </location>
</feature>
<dbReference type="AlphaFoldDB" id="A0A4R0IY18"/>
<accession>A0A4R0IY18</accession>
<organism evidence="3 4">
    <name type="scientific">Kribbella sindirgiensis</name>
    <dbReference type="NCBI Taxonomy" id="1124744"/>
    <lineage>
        <taxon>Bacteria</taxon>
        <taxon>Bacillati</taxon>
        <taxon>Actinomycetota</taxon>
        <taxon>Actinomycetes</taxon>
        <taxon>Propionibacteriales</taxon>
        <taxon>Kribbellaceae</taxon>
        <taxon>Kribbella</taxon>
    </lineage>
</organism>
<keyword evidence="2" id="KW-1133">Transmembrane helix</keyword>
<dbReference type="Proteomes" id="UP000292695">
    <property type="component" value="Unassembled WGS sequence"/>
</dbReference>
<sequence length="291" mass="31558">MKSGGDSSRRDRDDDSGRARPDEPTNWRDMVRTDYDYPDEIDELSRRERRRAKRTWRRDDQAQRVAWLRQQRQAEPTSPATVIVAVVILAIVVLGLGGGLPRLLRGDEPPARGDVGVLTPSQPPDQAQSPDAPQSSTSTPSGPATLQNSTPPILTERPTAAATTAATSTLNAWARVFYTRDPSRETYANLIDKTAAYITSELGQSLQSEGDSTYDALKSDGGKSTVASVKVEMPKPDSAPVDTPTRISRLVSVTIDVTGKRPNRMVLPLLITLVPEGTSWVISDLNGGTGP</sequence>
<evidence type="ECO:0000313" key="3">
    <source>
        <dbReference type="EMBL" id="TCC33715.1"/>
    </source>
</evidence>
<name>A0A4R0IY18_9ACTN</name>
<proteinExistence type="predicted"/>
<reference evidence="3 4" key="1">
    <citation type="submission" date="2019-02" db="EMBL/GenBank/DDBJ databases">
        <title>Kribbella capetownensis sp. nov. and Kribbella speibonae sp. nov., isolated from soil.</title>
        <authorList>
            <person name="Curtis S.M."/>
            <person name="Norton I."/>
            <person name="Everest G.J."/>
            <person name="Meyers P.R."/>
        </authorList>
    </citation>
    <scope>NUCLEOTIDE SEQUENCE [LARGE SCALE GENOMIC DNA]</scope>
    <source>
        <strain evidence="3 4">DSM 27082</strain>
    </source>
</reference>
<feature type="region of interest" description="Disordered" evidence="1">
    <location>
        <begin position="1"/>
        <end position="63"/>
    </location>
</feature>
<gene>
    <name evidence="3" type="ORF">E0H50_17390</name>
</gene>
<feature type="compositionally biased region" description="Basic residues" evidence="1">
    <location>
        <begin position="47"/>
        <end position="56"/>
    </location>
</feature>
<dbReference type="OrthoDB" id="3831246at2"/>
<feature type="transmembrane region" description="Helical" evidence="2">
    <location>
        <begin position="79"/>
        <end position="100"/>
    </location>
</feature>
<feature type="compositionally biased region" description="Basic and acidic residues" evidence="1">
    <location>
        <begin position="7"/>
        <end position="35"/>
    </location>
</feature>
<evidence type="ECO:0000313" key="4">
    <source>
        <dbReference type="Proteomes" id="UP000292695"/>
    </source>
</evidence>
<protein>
    <submittedName>
        <fullName evidence="3">Uncharacterized protein</fullName>
    </submittedName>
</protein>
<dbReference type="EMBL" id="SJKA01000005">
    <property type="protein sequence ID" value="TCC33715.1"/>
    <property type="molecule type" value="Genomic_DNA"/>
</dbReference>
<comment type="caution">
    <text evidence="3">The sequence shown here is derived from an EMBL/GenBank/DDBJ whole genome shotgun (WGS) entry which is preliminary data.</text>
</comment>
<evidence type="ECO:0000256" key="1">
    <source>
        <dbReference type="SAM" id="MobiDB-lite"/>
    </source>
</evidence>
<dbReference type="RefSeq" id="WP_131289413.1">
    <property type="nucleotide sequence ID" value="NZ_SJKA01000005.1"/>
</dbReference>